<dbReference type="InterPro" id="IPR003598">
    <property type="entry name" value="Ig_sub2"/>
</dbReference>
<sequence length="157" mass="17894">LMLKCDIILDDISWRKALIGSSQPITAAPGDDVLLPCRVDPEWDAVGRTVEWSRPDLRVPGRQRRVETSLSEAALKRGDVSLTIRNVSLEDGGRFRCFIPSLRRDAEVLLVVGEFISCRMMRMKSFSYFFLSLLLKLSRTELLESLLLFHCGLNWSH</sequence>
<protein>
    <recommendedName>
        <fullName evidence="4">Ig-like domain-containing protein</fullName>
    </recommendedName>
</protein>
<dbReference type="GeneTree" id="ENSGT00940000169316"/>
<dbReference type="PANTHER" id="PTHR24100">
    <property type="entry name" value="BUTYROPHILIN"/>
    <property type="match status" value="1"/>
</dbReference>
<dbReference type="Pfam" id="PF13927">
    <property type="entry name" value="Ig_3"/>
    <property type="match status" value="1"/>
</dbReference>
<dbReference type="Proteomes" id="UP000265000">
    <property type="component" value="Unplaced"/>
</dbReference>
<dbReference type="Ensembl" id="ENSFHET00000021111.1">
    <property type="protein sequence ID" value="ENSFHEP00000013547.1"/>
    <property type="gene ID" value="ENSFHEG00000015061.1"/>
</dbReference>
<dbReference type="InterPro" id="IPR007110">
    <property type="entry name" value="Ig-like_dom"/>
</dbReference>
<organism evidence="5 6">
    <name type="scientific">Fundulus heteroclitus</name>
    <name type="common">Killifish</name>
    <name type="synonym">Mummichog</name>
    <dbReference type="NCBI Taxonomy" id="8078"/>
    <lineage>
        <taxon>Eukaryota</taxon>
        <taxon>Metazoa</taxon>
        <taxon>Chordata</taxon>
        <taxon>Craniata</taxon>
        <taxon>Vertebrata</taxon>
        <taxon>Euteleostomi</taxon>
        <taxon>Actinopterygii</taxon>
        <taxon>Neopterygii</taxon>
        <taxon>Teleostei</taxon>
        <taxon>Neoteleostei</taxon>
        <taxon>Acanthomorphata</taxon>
        <taxon>Ovalentaria</taxon>
        <taxon>Atherinomorphae</taxon>
        <taxon>Cyprinodontiformes</taxon>
        <taxon>Fundulidae</taxon>
        <taxon>Fundulus</taxon>
    </lineage>
</organism>
<dbReference type="InterPro" id="IPR036179">
    <property type="entry name" value="Ig-like_dom_sf"/>
</dbReference>
<feature type="domain" description="Ig-like" evidence="4">
    <location>
        <begin position="16"/>
        <end position="97"/>
    </location>
</feature>
<evidence type="ECO:0000259" key="4">
    <source>
        <dbReference type="PROSITE" id="PS50835"/>
    </source>
</evidence>
<proteinExistence type="predicted"/>
<reference evidence="5" key="2">
    <citation type="submission" date="2025-09" db="UniProtKB">
        <authorList>
            <consortium name="Ensembl"/>
        </authorList>
    </citation>
    <scope>IDENTIFICATION</scope>
</reference>
<dbReference type="PROSITE" id="PS50835">
    <property type="entry name" value="IG_LIKE"/>
    <property type="match status" value="1"/>
</dbReference>
<dbReference type="GO" id="GO:0005102">
    <property type="term" value="F:signaling receptor binding"/>
    <property type="evidence" value="ECO:0007669"/>
    <property type="project" value="TreeGrafter"/>
</dbReference>
<dbReference type="SUPFAM" id="SSF48726">
    <property type="entry name" value="Immunoglobulin"/>
    <property type="match status" value="1"/>
</dbReference>
<dbReference type="InterPro" id="IPR013783">
    <property type="entry name" value="Ig-like_fold"/>
</dbReference>
<evidence type="ECO:0000256" key="2">
    <source>
        <dbReference type="ARBA" id="ARBA00023136"/>
    </source>
</evidence>
<dbReference type="InterPro" id="IPR003599">
    <property type="entry name" value="Ig_sub"/>
</dbReference>
<evidence type="ECO:0000313" key="6">
    <source>
        <dbReference type="Proteomes" id="UP000265000"/>
    </source>
</evidence>
<keyword evidence="2" id="KW-0472">Membrane</keyword>
<evidence type="ECO:0000256" key="1">
    <source>
        <dbReference type="ARBA" id="ARBA00004370"/>
    </source>
</evidence>
<dbReference type="SMART" id="SM00409">
    <property type="entry name" value="IG"/>
    <property type="match status" value="1"/>
</dbReference>
<comment type="subcellular location">
    <subcellularLocation>
        <location evidence="1">Membrane</location>
    </subcellularLocation>
</comment>
<accession>A0A3Q2PLY6</accession>
<dbReference type="PANTHER" id="PTHR24100:SF151">
    <property type="entry name" value="ICOS LIGAND"/>
    <property type="match status" value="1"/>
</dbReference>
<dbReference type="InterPro" id="IPR050504">
    <property type="entry name" value="IgSF_BTN/MOG"/>
</dbReference>
<name>A0A3Q2PLY6_FUNHE</name>
<dbReference type="AlphaFoldDB" id="A0A3Q2PLY6"/>
<dbReference type="GO" id="GO:0001817">
    <property type="term" value="P:regulation of cytokine production"/>
    <property type="evidence" value="ECO:0007669"/>
    <property type="project" value="TreeGrafter"/>
</dbReference>
<keyword evidence="3" id="KW-0393">Immunoglobulin domain</keyword>
<dbReference type="GO" id="GO:0009897">
    <property type="term" value="C:external side of plasma membrane"/>
    <property type="evidence" value="ECO:0007669"/>
    <property type="project" value="TreeGrafter"/>
</dbReference>
<dbReference type="STRING" id="8078.ENSFHEP00000013547"/>
<keyword evidence="6" id="KW-1185">Reference proteome</keyword>
<dbReference type="Gene3D" id="2.60.40.10">
    <property type="entry name" value="Immunoglobulins"/>
    <property type="match status" value="1"/>
</dbReference>
<dbReference type="SMART" id="SM00408">
    <property type="entry name" value="IGc2"/>
    <property type="match status" value="1"/>
</dbReference>
<reference evidence="5" key="1">
    <citation type="submission" date="2025-08" db="UniProtKB">
        <authorList>
            <consortium name="Ensembl"/>
        </authorList>
    </citation>
    <scope>IDENTIFICATION</scope>
</reference>
<dbReference type="GO" id="GO:0050852">
    <property type="term" value="P:T cell receptor signaling pathway"/>
    <property type="evidence" value="ECO:0007669"/>
    <property type="project" value="TreeGrafter"/>
</dbReference>
<evidence type="ECO:0000256" key="3">
    <source>
        <dbReference type="ARBA" id="ARBA00023319"/>
    </source>
</evidence>
<evidence type="ECO:0000313" key="5">
    <source>
        <dbReference type="Ensembl" id="ENSFHEP00000013547.1"/>
    </source>
</evidence>